<feature type="signal peptide" evidence="2">
    <location>
        <begin position="1"/>
        <end position="22"/>
    </location>
</feature>
<feature type="domain" description="Thioredoxin" evidence="3">
    <location>
        <begin position="14"/>
        <end position="129"/>
    </location>
</feature>
<evidence type="ECO:0000259" key="3">
    <source>
        <dbReference type="PROSITE" id="PS51352"/>
    </source>
</evidence>
<reference evidence="4 5" key="1">
    <citation type="submission" date="2020-04" db="EMBL/GenBank/DDBJ databases">
        <authorList>
            <person name="Liu A."/>
        </authorList>
    </citation>
    <scope>NUCLEOTIDE SEQUENCE [LARGE SCALE GENOMIC DNA]</scope>
    <source>
        <strain evidence="4 5">RZ02</strain>
    </source>
</reference>
<feature type="chain" id="PRO_5032472444" evidence="2">
    <location>
        <begin position="23"/>
        <end position="129"/>
    </location>
</feature>
<evidence type="ECO:0000256" key="1">
    <source>
        <dbReference type="ARBA" id="ARBA00023284"/>
    </source>
</evidence>
<dbReference type="CDD" id="cd02947">
    <property type="entry name" value="TRX_family"/>
    <property type="match status" value="1"/>
</dbReference>
<evidence type="ECO:0000313" key="5">
    <source>
        <dbReference type="Proteomes" id="UP000561181"/>
    </source>
</evidence>
<dbReference type="SUPFAM" id="SSF52833">
    <property type="entry name" value="Thioredoxin-like"/>
    <property type="match status" value="1"/>
</dbReference>
<keyword evidence="1" id="KW-0676">Redox-active center</keyword>
<dbReference type="InterPro" id="IPR017937">
    <property type="entry name" value="Thioredoxin_CS"/>
</dbReference>
<dbReference type="InterPro" id="IPR036249">
    <property type="entry name" value="Thioredoxin-like_sf"/>
</dbReference>
<evidence type="ECO:0000313" key="4">
    <source>
        <dbReference type="EMBL" id="NMW31937.1"/>
    </source>
</evidence>
<evidence type="ECO:0000256" key="2">
    <source>
        <dbReference type="SAM" id="SignalP"/>
    </source>
</evidence>
<dbReference type="PROSITE" id="PS51352">
    <property type="entry name" value="THIOREDOXIN_2"/>
    <property type="match status" value="1"/>
</dbReference>
<comment type="caution">
    <text evidence="4">The sequence shown here is derived from an EMBL/GenBank/DDBJ whole genome shotgun (WGS) entry which is preliminary data.</text>
</comment>
<sequence length="129" mass="14316">MKKLLSLFAAIAALFALTPVAAAPAWTSYSDESFARAQNAGKTIIVDVHADWCPTCRAQQPILNELRADKRLKDVVFIKVDFDSDKGFLRANRIPRQSTIVVFKGKKETARSIAETNRKRLRSVVLGAI</sequence>
<dbReference type="EMBL" id="JABCRE010000002">
    <property type="protein sequence ID" value="NMW31937.1"/>
    <property type="molecule type" value="Genomic_DNA"/>
</dbReference>
<dbReference type="PROSITE" id="PS00194">
    <property type="entry name" value="THIOREDOXIN_1"/>
    <property type="match status" value="1"/>
</dbReference>
<dbReference type="RefSeq" id="WP_170011895.1">
    <property type="nucleotide sequence ID" value="NZ_JABCRE010000002.1"/>
</dbReference>
<dbReference type="InterPro" id="IPR013766">
    <property type="entry name" value="Thioredoxin_domain"/>
</dbReference>
<dbReference type="GO" id="GO:0015036">
    <property type="term" value="F:disulfide oxidoreductase activity"/>
    <property type="evidence" value="ECO:0007669"/>
    <property type="project" value="UniProtKB-ARBA"/>
</dbReference>
<dbReference type="InterPro" id="IPR050620">
    <property type="entry name" value="Thioredoxin_H-type-like"/>
</dbReference>
<keyword evidence="5" id="KW-1185">Reference proteome</keyword>
<dbReference type="Gene3D" id="3.40.30.10">
    <property type="entry name" value="Glutaredoxin"/>
    <property type="match status" value="1"/>
</dbReference>
<dbReference type="PANTHER" id="PTHR10438">
    <property type="entry name" value="THIOREDOXIN"/>
    <property type="match status" value="1"/>
</dbReference>
<dbReference type="AlphaFoldDB" id="A0A848QMU4"/>
<dbReference type="PANTHER" id="PTHR10438:SF468">
    <property type="entry name" value="THIOREDOXIN-1-RELATED"/>
    <property type="match status" value="1"/>
</dbReference>
<dbReference type="Proteomes" id="UP000561181">
    <property type="component" value="Unassembled WGS sequence"/>
</dbReference>
<dbReference type="Pfam" id="PF00085">
    <property type="entry name" value="Thioredoxin"/>
    <property type="match status" value="1"/>
</dbReference>
<keyword evidence="2" id="KW-0732">Signal</keyword>
<organism evidence="4 5">
    <name type="scientific">Pontixanthobacter rizhaonensis</name>
    <dbReference type="NCBI Taxonomy" id="2730337"/>
    <lineage>
        <taxon>Bacteria</taxon>
        <taxon>Pseudomonadati</taxon>
        <taxon>Pseudomonadota</taxon>
        <taxon>Alphaproteobacteria</taxon>
        <taxon>Sphingomonadales</taxon>
        <taxon>Erythrobacteraceae</taxon>
        <taxon>Pontixanthobacter</taxon>
    </lineage>
</organism>
<name>A0A848QMU4_9SPHN</name>
<gene>
    <name evidence="4" type="ORF">HKD42_07685</name>
</gene>
<accession>A0A848QMU4</accession>
<protein>
    <submittedName>
        <fullName evidence="4">Thioredoxin family protein</fullName>
    </submittedName>
</protein>
<proteinExistence type="predicted"/>